<dbReference type="AlphaFoldDB" id="A0A4Q0SUQ6"/>
<evidence type="ECO:0000256" key="1">
    <source>
        <dbReference type="SAM" id="MobiDB-lite"/>
    </source>
</evidence>
<dbReference type="RefSeq" id="WP_241654869.1">
    <property type="nucleotide sequence ID" value="NZ_RDSM01000003.1"/>
</dbReference>
<reference evidence="3" key="2">
    <citation type="submission" date="2019-02" db="EMBL/GenBank/DDBJ databases">
        <title>Granulicella sibirica sp. nov., a psychrotolerant acidobacterium isolated from an organic soil layer in forested tundra, West Siberia.</title>
        <authorList>
            <person name="Oshkin I.Y."/>
            <person name="Kulichevskaya I.S."/>
            <person name="Rijpstra W.I.C."/>
            <person name="Sinninghe Damste J.S."/>
            <person name="Rakitin A.L."/>
            <person name="Ravin N.V."/>
            <person name="Dedysh S.N."/>
        </authorList>
    </citation>
    <scope>NUCLEOTIDE SEQUENCE [LARGE SCALE GENOMIC DNA]</scope>
    <source>
        <strain evidence="3">AF10</strain>
    </source>
</reference>
<dbReference type="EMBL" id="RDSM01000003">
    <property type="protein sequence ID" value="RXH54467.1"/>
    <property type="molecule type" value="Genomic_DNA"/>
</dbReference>
<name>A0A4Q0SUQ6_9BACT</name>
<feature type="region of interest" description="Disordered" evidence="1">
    <location>
        <begin position="56"/>
        <end position="87"/>
    </location>
</feature>
<keyword evidence="3" id="KW-1185">Reference proteome</keyword>
<accession>A0A4Q0SUQ6</accession>
<protein>
    <submittedName>
        <fullName evidence="2">Chromosome (Plasmid) partitioning protein ParB</fullName>
    </submittedName>
</protein>
<gene>
    <name evidence="2" type="ORF">GRAN_3570</name>
</gene>
<organism evidence="2 3">
    <name type="scientific">Granulicella sibirica</name>
    <dbReference type="NCBI Taxonomy" id="2479048"/>
    <lineage>
        <taxon>Bacteria</taxon>
        <taxon>Pseudomonadati</taxon>
        <taxon>Acidobacteriota</taxon>
        <taxon>Terriglobia</taxon>
        <taxon>Terriglobales</taxon>
        <taxon>Acidobacteriaceae</taxon>
        <taxon>Granulicella</taxon>
    </lineage>
</organism>
<comment type="caution">
    <text evidence="2">The sequence shown here is derived from an EMBL/GenBank/DDBJ whole genome shotgun (WGS) entry which is preliminary data.</text>
</comment>
<evidence type="ECO:0000313" key="2">
    <source>
        <dbReference type="EMBL" id="RXH54467.1"/>
    </source>
</evidence>
<sequence length="87" mass="9342">MEQTEQEIVLAALADSADDKLTSFALRLALSDHLAIPRDTDPDLLSEAEALFAPAQARTKKASKPRTNPTLVKPAEKTATAKKQKAA</sequence>
<dbReference type="Proteomes" id="UP000289437">
    <property type="component" value="Unassembled WGS sequence"/>
</dbReference>
<reference evidence="2 3" key="1">
    <citation type="submission" date="2018-11" db="EMBL/GenBank/DDBJ databases">
        <authorList>
            <person name="Mardanov A.V."/>
            <person name="Ravin N.V."/>
            <person name="Dedysh S.N."/>
        </authorList>
    </citation>
    <scope>NUCLEOTIDE SEQUENCE [LARGE SCALE GENOMIC DNA]</scope>
    <source>
        <strain evidence="2 3">AF10</strain>
    </source>
</reference>
<proteinExistence type="predicted"/>
<evidence type="ECO:0000313" key="3">
    <source>
        <dbReference type="Proteomes" id="UP000289437"/>
    </source>
</evidence>